<feature type="region of interest" description="Disordered" evidence="1">
    <location>
        <begin position="78"/>
        <end position="114"/>
    </location>
</feature>
<evidence type="ECO:0000256" key="1">
    <source>
        <dbReference type="SAM" id="MobiDB-lite"/>
    </source>
</evidence>
<gene>
    <name evidence="2" type="ORF">FISHEDRAFT_70070</name>
</gene>
<sequence length="384" mass="42420">MSTQRDPSPREEEDLSTSLILKNGTQSSTDTESDCDSEELLNSSLAHKSKIPNHLWELEGELEDNIFSSLLKAESESLPTFDRQLTSTPRPSSGHLPAEPGSISHQVSPHSGVKGRSVIDATNAHARSSPICSPHHGHSVSPDARKDALAETQVHPVSPNHVFAQNHHFGSLTWRLAGVLNRQQQQIREQQQRITYLETRLSELETWIDSVPRVCARTPPPPVIKPATNEALRARLAFLNSITVELPHPSDLPADLFPLLPKDPGASPYHVLEAKIKEYIENPDEEDFDPFVSAQVMKTRGQICREFKALRGWPADKLCKLCNGLEVLEILEILDILDILGLLKLLAVLELLEMLEALGGVLVPSGWNVVAQFDLAPASATHQK</sequence>
<dbReference type="EMBL" id="KN881645">
    <property type="protein sequence ID" value="KIY52112.1"/>
    <property type="molecule type" value="Genomic_DNA"/>
</dbReference>
<keyword evidence="3" id="KW-1185">Reference proteome</keyword>
<protein>
    <submittedName>
        <fullName evidence="2">Uncharacterized protein</fullName>
    </submittedName>
</protein>
<feature type="region of interest" description="Disordered" evidence="1">
    <location>
        <begin position="127"/>
        <end position="149"/>
    </location>
</feature>
<reference evidence="2 3" key="1">
    <citation type="journal article" date="2015" name="Fungal Genet. Biol.">
        <title>Evolution of novel wood decay mechanisms in Agaricales revealed by the genome sequences of Fistulina hepatica and Cylindrobasidium torrendii.</title>
        <authorList>
            <person name="Floudas D."/>
            <person name="Held B.W."/>
            <person name="Riley R."/>
            <person name="Nagy L.G."/>
            <person name="Koehler G."/>
            <person name="Ransdell A.S."/>
            <person name="Younus H."/>
            <person name="Chow J."/>
            <person name="Chiniquy J."/>
            <person name="Lipzen A."/>
            <person name="Tritt A."/>
            <person name="Sun H."/>
            <person name="Haridas S."/>
            <person name="LaButti K."/>
            <person name="Ohm R.A."/>
            <person name="Kues U."/>
            <person name="Blanchette R.A."/>
            <person name="Grigoriev I.V."/>
            <person name="Minto R.E."/>
            <person name="Hibbett D.S."/>
        </authorList>
    </citation>
    <scope>NUCLEOTIDE SEQUENCE [LARGE SCALE GENOMIC DNA]</scope>
    <source>
        <strain evidence="2 3">ATCC 64428</strain>
    </source>
</reference>
<accession>A0A0D7AKJ3</accession>
<name>A0A0D7AKJ3_9AGAR</name>
<organism evidence="2 3">
    <name type="scientific">Fistulina hepatica ATCC 64428</name>
    <dbReference type="NCBI Taxonomy" id="1128425"/>
    <lineage>
        <taxon>Eukaryota</taxon>
        <taxon>Fungi</taxon>
        <taxon>Dikarya</taxon>
        <taxon>Basidiomycota</taxon>
        <taxon>Agaricomycotina</taxon>
        <taxon>Agaricomycetes</taxon>
        <taxon>Agaricomycetidae</taxon>
        <taxon>Agaricales</taxon>
        <taxon>Fistulinaceae</taxon>
        <taxon>Fistulina</taxon>
    </lineage>
</organism>
<evidence type="ECO:0000313" key="2">
    <source>
        <dbReference type="EMBL" id="KIY52112.1"/>
    </source>
</evidence>
<evidence type="ECO:0000313" key="3">
    <source>
        <dbReference type="Proteomes" id="UP000054144"/>
    </source>
</evidence>
<dbReference type="AlphaFoldDB" id="A0A0D7AKJ3"/>
<dbReference type="Proteomes" id="UP000054144">
    <property type="component" value="Unassembled WGS sequence"/>
</dbReference>
<proteinExistence type="predicted"/>
<feature type="region of interest" description="Disordered" evidence="1">
    <location>
        <begin position="1"/>
        <end position="40"/>
    </location>
</feature>